<dbReference type="PANTHER" id="PTHR33884">
    <property type="entry name" value="UPF0410 PROTEIN YMGE"/>
    <property type="match status" value="1"/>
</dbReference>
<dbReference type="PANTHER" id="PTHR33884:SF3">
    <property type="entry name" value="UPF0410 PROTEIN YMGE"/>
    <property type="match status" value="1"/>
</dbReference>
<dbReference type="HOGENOM" id="CLU_160040_2_3_5"/>
<accession>I4Z216</accession>
<keyword evidence="3" id="KW-1003">Cell membrane</keyword>
<dbReference type="EMBL" id="JH660639">
    <property type="protein sequence ID" value="EIM30258.1"/>
    <property type="molecule type" value="Genomic_DNA"/>
</dbReference>
<evidence type="ECO:0000313" key="8">
    <source>
        <dbReference type="EMBL" id="EIM30258.1"/>
    </source>
</evidence>
<feature type="transmembrane region" description="Helical" evidence="7">
    <location>
        <begin position="6"/>
        <end position="24"/>
    </location>
</feature>
<dbReference type="Proteomes" id="UP000003947">
    <property type="component" value="Unassembled WGS sequence"/>
</dbReference>
<reference evidence="8 9" key="1">
    <citation type="submission" date="2012-02" db="EMBL/GenBank/DDBJ databases">
        <title>Improved High-Quality Draft sequence of Microvirga sp. WSM3557.</title>
        <authorList>
            <consortium name="US DOE Joint Genome Institute"/>
            <person name="Lucas S."/>
            <person name="Han J."/>
            <person name="Lapidus A."/>
            <person name="Cheng J.-F."/>
            <person name="Goodwin L."/>
            <person name="Pitluck S."/>
            <person name="Peters L."/>
            <person name="Zhang X."/>
            <person name="Detter J.C."/>
            <person name="Han C."/>
            <person name="Tapia R."/>
            <person name="Land M."/>
            <person name="Hauser L."/>
            <person name="Kyrpides N."/>
            <person name="Ivanova N."/>
            <person name="Pagani I."/>
            <person name="Brau L."/>
            <person name="Yates R."/>
            <person name="O'Hara G."/>
            <person name="Rui T."/>
            <person name="Howieson J."/>
            <person name="Reeve W."/>
            <person name="Woyke T."/>
        </authorList>
    </citation>
    <scope>NUCLEOTIDE SEQUENCE [LARGE SCALE GENOMIC DNA]</scope>
    <source>
        <strain evidence="8 9">WSM3557</strain>
    </source>
</reference>
<evidence type="ECO:0000256" key="6">
    <source>
        <dbReference type="ARBA" id="ARBA00023136"/>
    </source>
</evidence>
<dbReference type="GO" id="GO:0005886">
    <property type="term" value="C:plasma membrane"/>
    <property type="evidence" value="ECO:0007669"/>
    <property type="project" value="UniProtKB-SubCell"/>
</dbReference>
<feature type="transmembrane region" description="Helical" evidence="7">
    <location>
        <begin position="31"/>
        <end position="56"/>
    </location>
</feature>
<organism evidence="8 9">
    <name type="scientific">Microvirga lotononidis</name>
    <dbReference type="NCBI Taxonomy" id="864069"/>
    <lineage>
        <taxon>Bacteria</taxon>
        <taxon>Pseudomonadati</taxon>
        <taxon>Pseudomonadota</taxon>
        <taxon>Alphaproteobacteria</taxon>
        <taxon>Hyphomicrobiales</taxon>
        <taxon>Methylobacteriaceae</taxon>
        <taxon>Microvirga</taxon>
    </lineage>
</organism>
<feature type="transmembrane region" description="Helical" evidence="7">
    <location>
        <begin position="62"/>
        <end position="82"/>
    </location>
</feature>
<gene>
    <name evidence="8" type="ORF">MicloDRAFT_00010630</name>
</gene>
<evidence type="ECO:0000256" key="4">
    <source>
        <dbReference type="ARBA" id="ARBA00022692"/>
    </source>
</evidence>
<dbReference type="PATRIC" id="fig|864069.3.peg.1179"/>
<dbReference type="Pfam" id="PF04226">
    <property type="entry name" value="Transgly_assoc"/>
    <property type="match status" value="1"/>
</dbReference>
<proteinExistence type="inferred from homology"/>
<dbReference type="AlphaFoldDB" id="I4Z216"/>
<sequence length="90" mass="9065">MSGMSIIGWLVLGLIAGFIASKIVNKSGEGVILDIVLGIVGAVVGGFIFNAIGHVGVTGFNLWSMVLAVIGVIVVLALYHAVAGRSGSSI</sequence>
<keyword evidence="6 7" id="KW-0472">Membrane</keyword>
<protein>
    <submittedName>
        <fullName evidence="8">Putative membrane protein</fullName>
    </submittedName>
</protein>
<keyword evidence="5 7" id="KW-1133">Transmembrane helix</keyword>
<evidence type="ECO:0000256" key="5">
    <source>
        <dbReference type="ARBA" id="ARBA00022989"/>
    </source>
</evidence>
<comment type="subcellular location">
    <subcellularLocation>
        <location evidence="1">Cell membrane</location>
        <topology evidence="1">Multi-pass membrane protein</topology>
    </subcellularLocation>
</comment>
<evidence type="ECO:0000256" key="7">
    <source>
        <dbReference type="SAM" id="Phobius"/>
    </source>
</evidence>
<dbReference type="STRING" id="864069.MicloDRAFT_00010630"/>
<comment type="similarity">
    <text evidence="2">Belongs to the UPF0410 family.</text>
</comment>
<evidence type="ECO:0000313" key="9">
    <source>
        <dbReference type="Proteomes" id="UP000003947"/>
    </source>
</evidence>
<name>I4Z216_9HYPH</name>
<dbReference type="eggNOG" id="COG2261">
    <property type="taxonomic scope" value="Bacteria"/>
</dbReference>
<evidence type="ECO:0000256" key="3">
    <source>
        <dbReference type="ARBA" id="ARBA00022475"/>
    </source>
</evidence>
<evidence type="ECO:0000256" key="2">
    <source>
        <dbReference type="ARBA" id="ARBA00011006"/>
    </source>
</evidence>
<keyword evidence="9" id="KW-1185">Reference proteome</keyword>
<keyword evidence="4 7" id="KW-0812">Transmembrane</keyword>
<evidence type="ECO:0000256" key="1">
    <source>
        <dbReference type="ARBA" id="ARBA00004651"/>
    </source>
</evidence>
<dbReference type="InterPro" id="IPR007341">
    <property type="entry name" value="Transgly_assoc"/>
</dbReference>